<evidence type="ECO:0000313" key="3">
    <source>
        <dbReference type="Proteomes" id="UP001055911"/>
    </source>
</evidence>
<dbReference type="EMBL" id="CP097119">
    <property type="protein sequence ID" value="USS89613.1"/>
    <property type="molecule type" value="Genomic_DNA"/>
</dbReference>
<sequence length="351" mass="40809">MASLNQDLALLLLDAKQWRRPRSLASLAKGKRTVSTLYWGLRHQQLGYLGISRYLDVAQLDFRALQQRHLIAIENERYRLTQTGQAQQQQLRSQLVIDWQARFQTVDLIRLKQRLLLLVQVVSEFQHHQAHYFVVRTPLREQQWVKSYFKQLRQSQRYQLVGSDLTVYLETLPDQTAQVLGQELVGYQNNGLTRDQIAISVQQNSLAVAFFELSALGKLVDWCQRHPHSVLAPLCQGLARPLISKNALRTLNLYQATKSLEVVAHTQRIRQSTVQEHLLETAIYLPMAQFPYVDFTSKDQVKQLIAQWGPDVDTWQFQTRPDEHLTFLQFRLIQIWLTKEQQGESSDGEPN</sequence>
<dbReference type="AlphaFoldDB" id="A0A9Q8ZUN5"/>
<reference evidence="2" key="1">
    <citation type="submission" date="2022-05" db="EMBL/GenBank/DDBJ databases">
        <authorList>
            <person name="Oliphant S.A."/>
            <person name="Watson-Haigh N.S."/>
            <person name="Sumby K.M."/>
            <person name="Gardner J.M."/>
            <person name="Jiranek V."/>
        </authorList>
    </citation>
    <scope>NUCLEOTIDE SEQUENCE</scope>
    <source>
        <strain evidence="2">KI4_B1</strain>
    </source>
</reference>
<keyword evidence="3" id="KW-1185">Reference proteome</keyword>
<name>A0A9Q8ZUN5_9LACO</name>
<dbReference type="Proteomes" id="UP001055911">
    <property type="component" value="Chromosome"/>
</dbReference>
<protein>
    <submittedName>
        <fullName evidence="2">Helix-turn-helix domain-containing protein</fullName>
    </submittedName>
</protein>
<accession>A0A9Q8ZUN5</accession>
<dbReference type="InterPro" id="IPR029491">
    <property type="entry name" value="Helicase_HTH"/>
</dbReference>
<gene>
    <name evidence="2" type="ORF">M3M40_02155</name>
</gene>
<dbReference type="Pfam" id="PF14493">
    <property type="entry name" value="HTH_40"/>
    <property type="match status" value="1"/>
</dbReference>
<organism evidence="2 3">
    <name type="scientific">Fructilactobacillus cliffordii</name>
    <dbReference type="NCBI Taxonomy" id="2940299"/>
    <lineage>
        <taxon>Bacteria</taxon>
        <taxon>Bacillati</taxon>
        <taxon>Bacillota</taxon>
        <taxon>Bacilli</taxon>
        <taxon>Lactobacillales</taxon>
        <taxon>Lactobacillaceae</taxon>
        <taxon>Fructilactobacillus</taxon>
    </lineage>
</organism>
<evidence type="ECO:0000259" key="1">
    <source>
        <dbReference type="Pfam" id="PF14493"/>
    </source>
</evidence>
<evidence type="ECO:0000313" key="2">
    <source>
        <dbReference type="EMBL" id="USS89613.1"/>
    </source>
</evidence>
<dbReference type="RefSeq" id="WP_252767162.1">
    <property type="nucleotide sequence ID" value="NZ_CP097119.1"/>
</dbReference>
<feature type="domain" description="Helicase Helix-turn-helix" evidence="1">
    <location>
        <begin position="248"/>
        <end position="307"/>
    </location>
</feature>
<proteinExistence type="predicted"/>